<dbReference type="GO" id="GO:0015643">
    <property type="term" value="F:toxic substance binding"/>
    <property type="evidence" value="ECO:0007669"/>
    <property type="project" value="InterPro"/>
</dbReference>
<dbReference type="PANTHER" id="PTHR38781">
    <property type="entry name" value="ANTITOXIN DINJ-RELATED"/>
    <property type="match status" value="1"/>
</dbReference>
<sequence>MEINQMGAINFNIRMDESLKERAFPVIESYGMTPAQAVKLFFNQIAATQTIPLSFEHNARIPNIATRRAIEEAEADWKAGRLKAYSSLEEMEKDIQEFEE</sequence>
<dbReference type="PIRSF" id="PIRSF003108">
    <property type="entry name" value="DinJ"/>
    <property type="match status" value="1"/>
</dbReference>
<evidence type="ECO:0000256" key="2">
    <source>
        <dbReference type="ARBA" id="ARBA00022649"/>
    </source>
</evidence>
<evidence type="ECO:0000313" key="4">
    <source>
        <dbReference type="Proteomes" id="UP000003843"/>
    </source>
</evidence>
<dbReference type="NCBIfam" id="TIGR02384">
    <property type="entry name" value="RelB_DinJ"/>
    <property type="match status" value="1"/>
</dbReference>
<comment type="caution">
    <text evidence="3">The sequence shown here is derived from an EMBL/GenBank/DDBJ whole genome shotgun (WGS) entry which is preliminary data.</text>
</comment>
<dbReference type="GO" id="GO:0000987">
    <property type="term" value="F:cis-regulatory region sequence-specific DNA binding"/>
    <property type="evidence" value="ECO:0007669"/>
    <property type="project" value="InterPro"/>
</dbReference>
<gene>
    <name evidence="3" type="ORF">NEILACOT_03537</name>
</gene>
<dbReference type="InterPro" id="IPR026262">
    <property type="entry name" value="DinJ"/>
</dbReference>
<evidence type="ECO:0000313" key="3">
    <source>
        <dbReference type="EMBL" id="EEZ76422.1"/>
    </source>
</evidence>
<dbReference type="InterPro" id="IPR013321">
    <property type="entry name" value="Arc_rbn_hlx_hlx"/>
</dbReference>
<dbReference type="GO" id="GO:0044010">
    <property type="term" value="P:single-species biofilm formation"/>
    <property type="evidence" value="ECO:0007669"/>
    <property type="project" value="InterPro"/>
</dbReference>
<dbReference type="EMBL" id="ACEQ02000005">
    <property type="protein sequence ID" value="EEZ76422.1"/>
    <property type="molecule type" value="Genomic_DNA"/>
</dbReference>
<dbReference type="InterPro" id="IPR007337">
    <property type="entry name" value="RelB/DinJ"/>
</dbReference>
<dbReference type="GO" id="GO:0006351">
    <property type="term" value="P:DNA-templated transcription"/>
    <property type="evidence" value="ECO:0007669"/>
    <property type="project" value="TreeGrafter"/>
</dbReference>
<dbReference type="GO" id="GO:0006355">
    <property type="term" value="P:regulation of DNA-templated transcription"/>
    <property type="evidence" value="ECO:0007669"/>
    <property type="project" value="InterPro"/>
</dbReference>
<protein>
    <submittedName>
        <fullName evidence="3">Addiction module antitoxin, RelB/DinJ family</fullName>
    </submittedName>
</protein>
<dbReference type="Gene3D" id="1.10.1220.10">
    <property type="entry name" value="Met repressor-like"/>
    <property type="match status" value="1"/>
</dbReference>
<comment type="similarity">
    <text evidence="1">Belongs to the RelB/DinJ antitoxin family.</text>
</comment>
<proteinExistence type="inferred from homology"/>
<name>D0W7N7_NEILA</name>
<dbReference type="Pfam" id="PF04221">
    <property type="entry name" value="RelB"/>
    <property type="match status" value="1"/>
</dbReference>
<keyword evidence="2" id="KW-1277">Toxin-antitoxin system</keyword>
<accession>D0W7N7</accession>
<reference evidence="3 4" key="1">
    <citation type="submission" date="2009-10" db="EMBL/GenBank/DDBJ databases">
        <authorList>
            <person name="Weinstock G."/>
            <person name="Sodergren E."/>
            <person name="Clifton S."/>
            <person name="Fulton L."/>
            <person name="Fulton B."/>
            <person name="Courtney L."/>
            <person name="Fronick C."/>
            <person name="Harrison M."/>
            <person name="Strong C."/>
            <person name="Farmer C."/>
            <person name="Delahaunty K."/>
            <person name="Markovic C."/>
            <person name="Hall O."/>
            <person name="Minx P."/>
            <person name="Tomlinson C."/>
            <person name="Mitreva M."/>
            <person name="Nelson J."/>
            <person name="Hou S."/>
            <person name="Wollam A."/>
            <person name="Pepin K.H."/>
            <person name="Johnson M."/>
            <person name="Bhonagiri V."/>
            <person name="Nash W.E."/>
            <person name="Warren W."/>
            <person name="Chinwalla A."/>
            <person name="Mardis E.R."/>
            <person name="Wilson R.K."/>
        </authorList>
    </citation>
    <scope>NUCLEOTIDE SEQUENCE [LARGE SCALE GENOMIC DNA]</scope>
    <source>
        <strain evidence="3 4">ATCC 23970</strain>
    </source>
</reference>
<evidence type="ECO:0000256" key="1">
    <source>
        <dbReference type="ARBA" id="ARBA00010562"/>
    </source>
</evidence>
<dbReference type="AlphaFoldDB" id="D0W7N7"/>
<dbReference type="PANTHER" id="PTHR38781:SF1">
    <property type="entry name" value="ANTITOXIN DINJ-RELATED"/>
    <property type="match status" value="1"/>
</dbReference>
<organism evidence="3 4">
    <name type="scientific">Neisseria lactamica ATCC 23970</name>
    <dbReference type="NCBI Taxonomy" id="546265"/>
    <lineage>
        <taxon>Bacteria</taxon>
        <taxon>Pseudomonadati</taxon>
        <taxon>Pseudomonadota</taxon>
        <taxon>Betaproteobacteria</taxon>
        <taxon>Neisseriales</taxon>
        <taxon>Neisseriaceae</taxon>
        <taxon>Neisseria</taxon>
    </lineage>
</organism>
<dbReference type="Proteomes" id="UP000003843">
    <property type="component" value="Unassembled WGS sequence"/>
</dbReference>